<dbReference type="AlphaFoldDB" id="A0A364N3W4"/>
<keyword evidence="1" id="KW-0862">Zinc</keyword>
<keyword evidence="1" id="KW-0479">Metal-binding</keyword>
<dbReference type="InterPro" id="IPR037381">
    <property type="entry name" value="RFWD3"/>
</dbReference>
<dbReference type="GO" id="GO:0008270">
    <property type="term" value="F:zinc ion binding"/>
    <property type="evidence" value="ECO:0007669"/>
    <property type="project" value="UniProtKB-KW"/>
</dbReference>
<evidence type="ECO:0000259" key="2">
    <source>
        <dbReference type="PROSITE" id="PS50089"/>
    </source>
</evidence>
<accession>A0A364N3W4</accession>
<dbReference type="GO" id="GO:0004842">
    <property type="term" value="F:ubiquitin-protein transferase activity"/>
    <property type="evidence" value="ECO:0007669"/>
    <property type="project" value="InterPro"/>
</dbReference>
<proteinExistence type="predicted"/>
<dbReference type="GO" id="GO:0036297">
    <property type="term" value="P:interstrand cross-link repair"/>
    <property type="evidence" value="ECO:0007669"/>
    <property type="project" value="InterPro"/>
</dbReference>
<dbReference type="SMART" id="SM00184">
    <property type="entry name" value="RING"/>
    <property type="match status" value="1"/>
</dbReference>
<organism evidence="3 4">
    <name type="scientific">Stemphylium lycopersici</name>
    <name type="common">Tomato gray leaf spot disease fungus</name>
    <name type="synonym">Thyrospora lycopersici</name>
    <dbReference type="NCBI Taxonomy" id="183478"/>
    <lineage>
        <taxon>Eukaryota</taxon>
        <taxon>Fungi</taxon>
        <taxon>Dikarya</taxon>
        <taxon>Ascomycota</taxon>
        <taxon>Pezizomycotina</taxon>
        <taxon>Dothideomycetes</taxon>
        <taxon>Pleosporomycetidae</taxon>
        <taxon>Pleosporales</taxon>
        <taxon>Pleosporineae</taxon>
        <taxon>Pleosporaceae</taxon>
        <taxon>Stemphylium</taxon>
    </lineage>
</organism>
<evidence type="ECO:0000256" key="1">
    <source>
        <dbReference type="PROSITE-ProRule" id="PRU00175"/>
    </source>
</evidence>
<dbReference type="InterPro" id="IPR013083">
    <property type="entry name" value="Znf_RING/FYVE/PHD"/>
</dbReference>
<dbReference type="SUPFAM" id="SSF57850">
    <property type="entry name" value="RING/U-box"/>
    <property type="match status" value="1"/>
</dbReference>
<evidence type="ECO:0000313" key="4">
    <source>
        <dbReference type="Proteomes" id="UP000249619"/>
    </source>
</evidence>
<dbReference type="OrthoDB" id="8062037at2759"/>
<dbReference type="PROSITE" id="PS50089">
    <property type="entry name" value="ZF_RING_2"/>
    <property type="match status" value="1"/>
</dbReference>
<dbReference type="PANTHER" id="PTHR16047">
    <property type="entry name" value="RFWD3 PROTEIN"/>
    <property type="match status" value="1"/>
</dbReference>
<dbReference type="STRING" id="183478.A0A364N3W4"/>
<evidence type="ECO:0000313" key="3">
    <source>
        <dbReference type="EMBL" id="RAR11380.1"/>
    </source>
</evidence>
<name>A0A364N3W4_STELY</name>
<dbReference type="GO" id="GO:0016567">
    <property type="term" value="P:protein ubiquitination"/>
    <property type="evidence" value="ECO:0007669"/>
    <property type="project" value="InterPro"/>
</dbReference>
<dbReference type="GO" id="GO:0005634">
    <property type="term" value="C:nucleus"/>
    <property type="evidence" value="ECO:0007669"/>
    <property type="project" value="InterPro"/>
</dbReference>
<dbReference type="PANTHER" id="PTHR16047:SF7">
    <property type="entry name" value="E3 UBIQUITIN-PROTEIN LIGASE RFWD3"/>
    <property type="match status" value="1"/>
</dbReference>
<dbReference type="Gene3D" id="3.30.40.10">
    <property type="entry name" value="Zinc/RING finger domain, C3HC4 (zinc finger)"/>
    <property type="match status" value="1"/>
</dbReference>
<gene>
    <name evidence="3" type="ORF">DDE83_004636</name>
</gene>
<feature type="domain" description="RING-type" evidence="2">
    <location>
        <begin position="25"/>
        <end position="70"/>
    </location>
</feature>
<dbReference type="Pfam" id="PF13639">
    <property type="entry name" value="zf-RING_2"/>
    <property type="match status" value="1"/>
</dbReference>
<dbReference type="Proteomes" id="UP000249619">
    <property type="component" value="Unassembled WGS sequence"/>
</dbReference>
<dbReference type="EMBL" id="QGDH01000058">
    <property type="protein sequence ID" value="RAR11380.1"/>
    <property type="molecule type" value="Genomic_DNA"/>
</dbReference>
<sequence length="347" mass="38730">MQPPAARRAPMEKFLNTQLHPANRCSICTEYFSATHQPVALPCKHIFGYSCIRKWLKGGQGNTNACPTCRYVLVPKPSPRGTFDTPTIWKALCDQPPERLHTVTMNIWSGLQILWQRHPMGSFTVTSILDQAVIPALISASRYARPPVDRSQDAILDCHNLIAASWDSLGRPNLATGLAVPLVRLARLMASAGAVLPKWLTTSSRTNRLIWRANACLPITEEHITWNFIIEAAQLTSARYFHLLHLYTVFISQSIAHFPAPRPYPVKRHEVMNMVVERCCLKIGGNGCAWKGKPNNGLKDTLVDVYEELRRYQLDKGKMSLRGHDGEDVLVRGIWALAGWSSGSGAT</sequence>
<keyword evidence="1" id="KW-0863">Zinc-finger</keyword>
<comment type="caution">
    <text evidence="3">The sequence shown here is derived from an EMBL/GenBank/DDBJ whole genome shotgun (WGS) entry which is preliminary data.</text>
</comment>
<dbReference type="InterPro" id="IPR001841">
    <property type="entry name" value="Znf_RING"/>
</dbReference>
<reference evidence="4" key="1">
    <citation type="submission" date="2018-05" db="EMBL/GenBank/DDBJ databases">
        <title>Draft genome sequence of Stemphylium lycopersici strain CIDEFI 213.</title>
        <authorList>
            <person name="Medina R."/>
            <person name="Franco M.E.E."/>
            <person name="Lucentini C.G."/>
            <person name="Saparrat M.C.N."/>
            <person name="Balatti P.A."/>
        </authorList>
    </citation>
    <scope>NUCLEOTIDE SEQUENCE [LARGE SCALE GENOMIC DNA]</scope>
    <source>
        <strain evidence="4">CIDEFI 213</strain>
    </source>
</reference>
<protein>
    <submittedName>
        <fullName evidence="3">Gar1-domain-containing protein</fullName>
    </submittedName>
</protein>
<keyword evidence="4" id="KW-1185">Reference proteome</keyword>